<dbReference type="InterPro" id="IPR011604">
    <property type="entry name" value="PDDEXK-like_dom_sf"/>
</dbReference>
<dbReference type="SUPFAM" id="SSF52980">
    <property type="entry name" value="Restriction endonuclease-like"/>
    <property type="match status" value="1"/>
</dbReference>
<dbReference type="EMBL" id="LR796259">
    <property type="protein sequence ID" value="CAB4132215.1"/>
    <property type="molecule type" value="Genomic_DNA"/>
</dbReference>
<name>A0A6J5LDZ8_9CAUD</name>
<gene>
    <name evidence="1" type="ORF">UFOVP139_30</name>
</gene>
<sequence length="278" mass="31197">MPIPRAEDELIPRIYASIKKNLDRDFYLSRIGASSIGEECLRKIWLSWRGYDAPDFDGRLLRLFETGNLQEERIINDLRSAGLGVWSHTDEGKQYSFGDETGHFVVKPDGVVKGVPSAEKTPHLLEVKTHNANSFKDLEKKGVAESKPLHYYQIQAGMMYSGVDRGLYVSLCKDNEQYYVQRIKPDEAVQTDIKRKIITLVNAELKPAGISDDASSFGCKFCDMKAVCVGDKQPLVNCRTCENSTPFENGAWVCQMNSATIPLDVQVKGCDSYKEKGL</sequence>
<accession>A0A6J5LDZ8</accession>
<reference evidence="1" key="1">
    <citation type="submission" date="2020-04" db="EMBL/GenBank/DDBJ databases">
        <authorList>
            <person name="Chiriac C."/>
            <person name="Salcher M."/>
            <person name="Ghai R."/>
            <person name="Kavagutti S V."/>
        </authorList>
    </citation>
    <scope>NUCLEOTIDE SEQUENCE</scope>
</reference>
<evidence type="ECO:0008006" key="2">
    <source>
        <dbReference type="Google" id="ProtNLM"/>
    </source>
</evidence>
<organism evidence="1">
    <name type="scientific">uncultured Caudovirales phage</name>
    <dbReference type="NCBI Taxonomy" id="2100421"/>
    <lineage>
        <taxon>Viruses</taxon>
        <taxon>Duplodnaviria</taxon>
        <taxon>Heunggongvirae</taxon>
        <taxon>Uroviricota</taxon>
        <taxon>Caudoviricetes</taxon>
        <taxon>Peduoviridae</taxon>
        <taxon>Maltschvirus</taxon>
        <taxon>Maltschvirus maltsch</taxon>
    </lineage>
</organism>
<dbReference type="Gene3D" id="3.90.320.10">
    <property type="match status" value="1"/>
</dbReference>
<proteinExistence type="predicted"/>
<evidence type="ECO:0000313" key="1">
    <source>
        <dbReference type="EMBL" id="CAB4132215.1"/>
    </source>
</evidence>
<protein>
    <recommendedName>
        <fullName evidence="2">PD-(D/E)XK nuclease superfamily</fullName>
    </recommendedName>
</protein>
<dbReference type="InterPro" id="IPR011335">
    <property type="entry name" value="Restrct_endonuc-II-like"/>
</dbReference>